<evidence type="ECO:0000313" key="11">
    <source>
        <dbReference type="EMBL" id="KKK90393.1"/>
    </source>
</evidence>
<evidence type="ECO:0000259" key="10">
    <source>
        <dbReference type="Pfam" id="PF07715"/>
    </source>
</evidence>
<organism evidence="11">
    <name type="scientific">marine sediment metagenome</name>
    <dbReference type="NCBI Taxonomy" id="412755"/>
    <lineage>
        <taxon>unclassified sequences</taxon>
        <taxon>metagenomes</taxon>
        <taxon>ecological metagenomes</taxon>
    </lineage>
</organism>
<dbReference type="SUPFAM" id="SSF49464">
    <property type="entry name" value="Carboxypeptidase regulatory domain-like"/>
    <property type="match status" value="1"/>
</dbReference>
<dbReference type="GO" id="GO:0015344">
    <property type="term" value="F:siderophore uptake transmembrane transporter activity"/>
    <property type="evidence" value="ECO:0007669"/>
    <property type="project" value="TreeGrafter"/>
</dbReference>
<gene>
    <name evidence="11" type="ORF">LCGC14_2723440</name>
</gene>
<evidence type="ECO:0000256" key="7">
    <source>
        <dbReference type="ARBA" id="ARBA00023065"/>
    </source>
</evidence>
<dbReference type="InterPro" id="IPR036942">
    <property type="entry name" value="Beta-barrel_TonB_sf"/>
</dbReference>
<keyword evidence="8" id="KW-0472">Membrane</keyword>
<comment type="caution">
    <text evidence="11">The sequence shown here is derived from an EMBL/GenBank/DDBJ whole genome shotgun (WGS) entry which is preliminary data.</text>
</comment>
<keyword evidence="3" id="KW-0410">Iron transport</keyword>
<sequence length="335" mass="37086">MVAFTYSYTHAQSGLWGLVTDSSGQALIGANVYLDNTFRGAITDIKGMYLIKGIPDGKYIVNASYIGFETSSSEIEFSGDARHDFQLSETSVMAEEVMIVATRAGRNSPVAHTNVSKEEINERNMGQDIPYLLNLTPSMVTSSDAGTGIGYTSFRIRGTDMNRINVTVNGIPLNDSESHGVWWINMPDFAASVDNLQIQRGVGTSTNGGAAFGASMNIQTFTMNPDPYGEYNAAYGSFNTWKNSLSLGTGMINNRFTLDARLSVIKSDGYIDRAFSDLKSFFISGAWYSERSILKLNVFSGKEQTYQSWWGVPSVRLKNDMEGMMRYEEHWLYTP</sequence>
<evidence type="ECO:0000256" key="6">
    <source>
        <dbReference type="ARBA" id="ARBA00023004"/>
    </source>
</evidence>
<dbReference type="InterPro" id="IPR008969">
    <property type="entry name" value="CarboxyPept-like_regulatory"/>
</dbReference>
<keyword evidence="4" id="KW-0812">Transmembrane</keyword>
<evidence type="ECO:0000256" key="2">
    <source>
        <dbReference type="ARBA" id="ARBA00022448"/>
    </source>
</evidence>
<dbReference type="InterPro" id="IPR039426">
    <property type="entry name" value="TonB-dep_rcpt-like"/>
</dbReference>
<evidence type="ECO:0000256" key="9">
    <source>
        <dbReference type="ARBA" id="ARBA00023237"/>
    </source>
</evidence>
<evidence type="ECO:0000256" key="8">
    <source>
        <dbReference type="ARBA" id="ARBA00023136"/>
    </source>
</evidence>
<dbReference type="AlphaFoldDB" id="A0A0F8Z9K7"/>
<reference evidence="11" key="1">
    <citation type="journal article" date="2015" name="Nature">
        <title>Complex archaea that bridge the gap between prokaryotes and eukaryotes.</title>
        <authorList>
            <person name="Spang A."/>
            <person name="Saw J.H."/>
            <person name="Jorgensen S.L."/>
            <person name="Zaremba-Niedzwiedzka K."/>
            <person name="Martijn J."/>
            <person name="Lind A.E."/>
            <person name="van Eijk R."/>
            <person name="Schleper C."/>
            <person name="Guy L."/>
            <person name="Ettema T.J."/>
        </authorList>
    </citation>
    <scope>NUCLEOTIDE SEQUENCE</scope>
</reference>
<evidence type="ECO:0000256" key="5">
    <source>
        <dbReference type="ARBA" id="ARBA00022729"/>
    </source>
</evidence>
<evidence type="ECO:0000256" key="4">
    <source>
        <dbReference type="ARBA" id="ARBA00022692"/>
    </source>
</evidence>
<keyword evidence="6" id="KW-0408">Iron</keyword>
<proteinExistence type="predicted"/>
<dbReference type="Pfam" id="PF13715">
    <property type="entry name" value="CarbopepD_reg_2"/>
    <property type="match status" value="1"/>
</dbReference>
<protein>
    <recommendedName>
        <fullName evidence="10">TonB-dependent receptor plug domain-containing protein</fullName>
    </recommendedName>
</protein>
<accession>A0A0F8Z9K7</accession>
<feature type="domain" description="TonB-dependent receptor plug" evidence="10">
    <location>
        <begin position="106"/>
        <end position="214"/>
    </location>
</feature>
<keyword evidence="5" id="KW-0732">Signal</keyword>
<dbReference type="Pfam" id="PF07715">
    <property type="entry name" value="Plug"/>
    <property type="match status" value="1"/>
</dbReference>
<keyword evidence="2" id="KW-0813">Transport</keyword>
<dbReference type="PANTHER" id="PTHR32552">
    <property type="entry name" value="FERRICHROME IRON RECEPTOR-RELATED"/>
    <property type="match status" value="1"/>
</dbReference>
<name>A0A0F8Z9K7_9ZZZZ</name>
<dbReference type="PANTHER" id="PTHR32552:SF68">
    <property type="entry name" value="FERRICHROME OUTER MEMBRANE TRANSPORTER_PHAGE RECEPTOR"/>
    <property type="match status" value="1"/>
</dbReference>
<dbReference type="Gene3D" id="2.40.170.20">
    <property type="entry name" value="TonB-dependent receptor, beta-barrel domain"/>
    <property type="match status" value="1"/>
</dbReference>
<dbReference type="GO" id="GO:0009279">
    <property type="term" value="C:cell outer membrane"/>
    <property type="evidence" value="ECO:0007669"/>
    <property type="project" value="UniProtKB-SubCell"/>
</dbReference>
<dbReference type="InterPro" id="IPR012910">
    <property type="entry name" value="Plug_dom"/>
</dbReference>
<dbReference type="SUPFAM" id="SSF56935">
    <property type="entry name" value="Porins"/>
    <property type="match status" value="1"/>
</dbReference>
<comment type="subcellular location">
    <subcellularLocation>
        <location evidence="1">Cell outer membrane</location>
        <topology evidence="1">Multi-pass membrane protein</topology>
    </subcellularLocation>
</comment>
<evidence type="ECO:0000256" key="1">
    <source>
        <dbReference type="ARBA" id="ARBA00004571"/>
    </source>
</evidence>
<keyword evidence="7" id="KW-0406">Ion transport</keyword>
<evidence type="ECO:0000256" key="3">
    <source>
        <dbReference type="ARBA" id="ARBA00022496"/>
    </source>
</evidence>
<feature type="non-terminal residue" evidence="11">
    <location>
        <position position="335"/>
    </location>
</feature>
<dbReference type="Gene3D" id="2.60.40.1120">
    <property type="entry name" value="Carboxypeptidase-like, regulatory domain"/>
    <property type="match status" value="1"/>
</dbReference>
<keyword evidence="9" id="KW-0998">Cell outer membrane</keyword>
<dbReference type="PROSITE" id="PS52016">
    <property type="entry name" value="TONB_DEPENDENT_REC_3"/>
    <property type="match status" value="1"/>
</dbReference>
<dbReference type="EMBL" id="LAZR01049122">
    <property type="protein sequence ID" value="KKK90393.1"/>
    <property type="molecule type" value="Genomic_DNA"/>
</dbReference>